<evidence type="ECO:0000313" key="2">
    <source>
        <dbReference type="Proteomes" id="UP000220353"/>
    </source>
</evidence>
<proteinExistence type="predicted"/>
<dbReference type="RefSeq" id="WP_097586856.1">
    <property type="nucleotide sequence ID" value="NZ_NWTC01000008.1"/>
</dbReference>
<name>A0A2A6LYM4_RHIFR</name>
<reference evidence="1 2" key="1">
    <citation type="submission" date="2017-09" db="EMBL/GenBank/DDBJ databases">
        <title>Comparative genomics of rhizobia isolated from Phaseolus vulgaris in China.</title>
        <authorList>
            <person name="Tong W."/>
        </authorList>
    </citation>
    <scope>NUCLEOTIDE SEQUENCE [LARGE SCALE GENOMIC DNA]</scope>
    <source>
        <strain evidence="1 2">PCH1</strain>
    </source>
</reference>
<comment type="caution">
    <text evidence="1">The sequence shown here is derived from an EMBL/GenBank/DDBJ whole genome shotgun (WGS) entry which is preliminary data.</text>
</comment>
<gene>
    <name evidence="1" type="ORF">CO661_12000</name>
</gene>
<dbReference type="AlphaFoldDB" id="A0A2A6LYM4"/>
<sequence length="135" mass="13313">MTLQYSVAIRNAKLDAVETTIGTSAVLKIRTGAAPADCATADSGAVLATCSLPSDWMAAASGGTKAKAGTWEDTSADATGTAAHFRLYASDGTTCHAQGTVTATGGGGDLTVDNVSFASGQAFTVTGFTLTAGNA</sequence>
<dbReference type="Proteomes" id="UP000220353">
    <property type="component" value="Unassembled WGS sequence"/>
</dbReference>
<dbReference type="EMBL" id="NWTC01000008">
    <property type="protein sequence ID" value="PDT47458.1"/>
    <property type="molecule type" value="Genomic_DNA"/>
</dbReference>
<evidence type="ECO:0000313" key="1">
    <source>
        <dbReference type="EMBL" id="PDT47458.1"/>
    </source>
</evidence>
<protein>
    <submittedName>
        <fullName evidence="1">Uncharacterized protein</fullName>
    </submittedName>
</protein>
<organism evidence="1 2">
    <name type="scientific">Rhizobium fredii</name>
    <name type="common">Sinorhizobium fredii</name>
    <dbReference type="NCBI Taxonomy" id="380"/>
    <lineage>
        <taxon>Bacteria</taxon>
        <taxon>Pseudomonadati</taxon>
        <taxon>Pseudomonadota</taxon>
        <taxon>Alphaproteobacteria</taxon>
        <taxon>Hyphomicrobiales</taxon>
        <taxon>Rhizobiaceae</taxon>
        <taxon>Sinorhizobium/Ensifer group</taxon>
        <taxon>Sinorhizobium</taxon>
    </lineage>
</organism>
<accession>A0A2A6LYM4</accession>